<accession>A0ABU3QAE1</accession>
<reference evidence="1 2" key="1">
    <citation type="submission" date="2023-05" db="EMBL/GenBank/DDBJ databases">
        <authorList>
            <person name="Guo Y."/>
        </authorList>
    </citation>
    <scope>NUCLEOTIDE SEQUENCE [LARGE SCALE GENOMIC DNA]</scope>
    <source>
        <strain evidence="1 2">GR2756</strain>
    </source>
</reference>
<comment type="caution">
    <text evidence="1">The sequence shown here is derived from an EMBL/GenBank/DDBJ whole genome shotgun (WGS) entry which is preliminary data.</text>
</comment>
<gene>
    <name evidence="1" type="ORF">RQX22_15515</name>
</gene>
<evidence type="ECO:0000313" key="2">
    <source>
        <dbReference type="Proteomes" id="UP001259572"/>
    </source>
</evidence>
<protein>
    <submittedName>
        <fullName evidence="1">Uncharacterized protein</fullName>
    </submittedName>
</protein>
<proteinExistence type="predicted"/>
<keyword evidence="2" id="KW-1185">Reference proteome</keyword>
<dbReference type="Proteomes" id="UP001259572">
    <property type="component" value="Unassembled WGS sequence"/>
</dbReference>
<name>A0ABU3QAE1_9SPHN</name>
<evidence type="ECO:0000313" key="1">
    <source>
        <dbReference type="EMBL" id="MDT9600367.1"/>
    </source>
</evidence>
<organism evidence="1 2">
    <name type="scientific">Sphingosinicella rhizophila</name>
    <dbReference type="NCBI Taxonomy" id="3050082"/>
    <lineage>
        <taxon>Bacteria</taxon>
        <taxon>Pseudomonadati</taxon>
        <taxon>Pseudomonadota</taxon>
        <taxon>Alphaproteobacteria</taxon>
        <taxon>Sphingomonadales</taxon>
        <taxon>Sphingosinicellaceae</taxon>
        <taxon>Sphingosinicella</taxon>
    </lineage>
</organism>
<dbReference type="EMBL" id="JAVUPU010000008">
    <property type="protein sequence ID" value="MDT9600367.1"/>
    <property type="molecule type" value="Genomic_DNA"/>
</dbReference>
<dbReference type="RefSeq" id="WP_315727476.1">
    <property type="nucleotide sequence ID" value="NZ_JAVUPU010000008.1"/>
</dbReference>
<sequence length="42" mass="4782">MATDIDRRIFARIATPPKAWAEQELETFPFLPVSAQHQQSLA</sequence>